<proteinExistence type="predicted"/>
<evidence type="ECO:0000256" key="1">
    <source>
        <dbReference type="ARBA" id="ARBA00004141"/>
    </source>
</evidence>
<feature type="region of interest" description="Disordered" evidence="5">
    <location>
        <begin position="617"/>
        <end position="709"/>
    </location>
</feature>
<evidence type="ECO:0000259" key="7">
    <source>
        <dbReference type="PROSITE" id="PS50850"/>
    </source>
</evidence>
<feature type="transmembrane region" description="Helical" evidence="6">
    <location>
        <begin position="437"/>
        <end position="456"/>
    </location>
</feature>
<feature type="compositionally biased region" description="Basic and acidic residues" evidence="5">
    <location>
        <begin position="661"/>
        <end position="673"/>
    </location>
</feature>
<dbReference type="KEGG" id="tmn:UCRPA7_8010"/>
<feature type="transmembrane region" description="Helical" evidence="6">
    <location>
        <begin position="501"/>
        <end position="523"/>
    </location>
</feature>
<dbReference type="RefSeq" id="XP_007918721.1">
    <property type="nucleotide sequence ID" value="XM_007920530.1"/>
</dbReference>
<feature type="transmembrane region" description="Helical" evidence="6">
    <location>
        <begin position="159"/>
        <end position="182"/>
    </location>
</feature>
<dbReference type="Gene3D" id="1.20.1250.20">
    <property type="entry name" value="MFS general substrate transporter like domains"/>
    <property type="match status" value="1"/>
</dbReference>
<keyword evidence="2 6" id="KW-0812">Transmembrane</keyword>
<dbReference type="GeneID" id="19328823"/>
<evidence type="ECO:0000256" key="4">
    <source>
        <dbReference type="ARBA" id="ARBA00023136"/>
    </source>
</evidence>
<feature type="compositionally biased region" description="Low complexity" evidence="5">
    <location>
        <begin position="674"/>
        <end position="686"/>
    </location>
</feature>
<dbReference type="PANTHER" id="PTHR24064">
    <property type="entry name" value="SOLUTE CARRIER FAMILY 22 MEMBER"/>
    <property type="match status" value="1"/>
</dbReference>
<feature type="compositionally biased region" description="Basic and acidic residues" evidence="5">
    <location>
        <begin position="687"/>
        <end position="697"/>
    </location>
</feature>
<evidence type="ECO:0000313" key="9">
    <source>
        <dbReference type="Proteomes" id="UP000014074"/>
    </source>
</evidence>
<dbReference type="SUPFAM" id="SSF103473">
    <property type="entry name" value="MFS general substrate transporter"/>
    <property type="match status" value="1"/>
</dbReference>
<feature type="transmembrane region" description="Helical" evidence="6">
    <location>
        <begin position="189"/>
        <end position="209"/>
    </location>
</feature>
<comment type="subcellular location">
    <subcellularLocation>
        <location evidence="1">Membrane</location>
        <topology evidence="1">Multi-pass membrane protein</topology>
    </subcellularLocation>
</comment>
<feature type="transmembrane region" description="Helical" evidence="6">
    <location>
        <begin position="268"/>
        <end position="291"/>
    </location>
</feature>
<evidence type="ECO:0000313" key="8">
    <source>
        <dbReference type="EMBL" id="EON96505.1"/>
    </source>
</evidence>
<keyword evidence="9" id="KW-1185">Reference proteome</keyword>
<accession>R8BB36</accession>
<dbReference type="GO" id="GO:0022857">
    <property type="term" value="F:transmembrane transporter activity"/>
    <property type="evidence" value="ECO:0007669"/>
    <property type="project" value="InterPro"/>
</dbReference>
<evidence type="ECO:0000256" key="2">
    <source>
        <dbReference type="ARBA" id="ARBA00022692"/>
    </source>
</evidence>
<name>R8BB36_PHAM7</name>
<keyword evidence="3 6" id="KW-1133">Transmembrane helix</keyword>
<dbReference type="Pfam" id="PF00083">
    <property type="entry name" value="Sugar_tr"/>
    <property type="match status" value="2"/>
</dbReference>
<protein>
    <submittedName>
        <fullName evidence="8">Putative mfs transporter protein</fullName>
    </submittedName>
</protein>
<dbReference type="InterPro" id="IPR036259">
    <property type="entry name" value="MFS_trans_sf"/>
</dbReference>
<dbReference type="EMBL" id="KB933331">
    <property type="protein sequence ID" value="EON96505.1"/>
    <property type="molecule type" value="Genomic_DNA"/>
</dbReference>
<feature type="transmembrane region" description="Helical" evidence="6">
    <location>
        <begin position="303"/>
        <end position="325"/>
    </location>
</feature>
<dbReference type="Proteomes" id="UP000014074">
    <property type="component" value="Unassembled WGS sequence"/>
</dbReference>
<gene>
    <name evidence="8" type="ORF">UCRPA7_8010</name>
</gene>
<dbReference type="PROSITE" id="PS50850">
    <property type="entry name" value="MFS"/>
    <property type="match status" value="1"/>
</dbReference>
<feature type="transmembrane region" description="Helical" evidence="6">
    <location>
        <begin position="529"/>
        <end position="547"/>
    </location>
</feature>
<feature type="domain" description="Major facilitator superfamily (MFS) profile" evidence="7">
    <location>
        <begin position="115"/>
        <end position="551"/>
    </location>
</feature>
<sequence>MAENSRMANLIHHHHHHHPPRFGEIPVPHGPETGSDSDDLPEGQRSEEERMIFQYLTHPEDIYTPEGVYWADLPLRQRIAFVNQVNNAEAKKELKSIGAMMKKDPLSPISWYFRNAVLPGAGLGLEGYVLFSIGNLEPLFAAAWPTCWGKSATECAHNWISAVTYLEVLGIMVGQMGVGIIGDWMGRRWGLIQDAAIMFVGLLMLTASWGTTLQGWVICYAWSLFFYGFGVGGEYPITATSSMENAVGAGKLSTREDRLHRGRKVTMAFLMQGWGQLVNQAVLIILLLVFHHGSGNPPYSHVAVQWTFRISFALPAIGTAWLVYYRTWKMPHASRQLQIAKRKSNVTGYDVASLRMTFKHFGGRLLATAGTWFCNDVFFYGNKLFQSQFISVISNDTSSVMTTWTWNLINVVVSLAGYYCASLLIDNKLYGRKMMQQVGFLMCFVMFVVPAFNYYYYSHTMGIHAFQAMYFLSSFFNQFGPNSVTFLVAGEVFPTPVRATAHGFSACIGKAGALLASVLYNYIDTQTKFYVVPWFGLAGMLLTWVFLPDTTGLDLKEQERRWNYIRDGRPEDYHGIAVHPEHLSLWERMWGVGKSYNPDLDVKAKMEDLRREWKEKEDIKRQREVHGEHQPEEDDDFTDAAHGYFQRTSDRPQKETGVLGEKIDFPDEEDTRRGSGTASGSGSNSRADLDASQEKGESSQSGERLNEKS</sequence>
<feature type="transmembrane region" description="Helical" evidence="6">
    <location>
        <begin position="405"/>
        <end position="425"/>
    </location>
</feature>
<dbReference type="eggNOG" id="KOG0252">
    <property type="taxonomic scope" value="Eukaryota"/>
</dbReference>
<dbReference type="InterPro" id="IPR020846">
    <property type="entry name" value="MFS_dom"/>
</dbReference>
<evidence type="ECO:0000256" key="6">
    <source>
        <dbReference type="SAM" id="Phobius"/>
    </source>
</evidence>
<feature type="region of interest" description="Disordered" evidence="5">
    <location>
        <begin position="14"/>
        <end position="46"/>
    </location>
</feature>
<dbReference type="AlphaFoldDB" id="R8BB36"/>
<dbReference type="InterPro" id="IPR005828">
    <property type="entry name" value="MFS_sugar_transport-like"/>
</dbReference>
<dbReference type="HOGENOM" id="CLU_001265_46_13_1"/>
<organism evidence="8 9">
    <name type="scientific">Phaeoacremonium minimum (strain UCR-PA7)</name>
    <name type="common">Esca disease fungus</name>
    <name type="synonym">Togninia minima</name>
    <dbReference type="NCBI Taxonomy" id="1286976"/>
    <lineage>
        <taxon>Eukaryota</taxon>
        <taxon>Fungi</taxon>
        <taxon>Dikarya</taxon>
        <taxon>Ascomycota</taxon>
        <taxon>Pezizomycotina</taxon>
        <taxon>Sordariomycetes</taxon>
        <taxon>Sordariomycetidae</taxon>
        <taxon>Togniniales</taxon>
        <taxon>Togniniaceae</taxon>
        <taxon>Phaeoacremonium</taxon>
    </lineage>
</organism>
<evidence type="ECO:0000256" key="5">
    <source>
        <dbReference type="SAM" id="MobiDB-lite"/>
    </source>
</evidence>
<feature type="compositionally biased region" description="Basic and acidic residues" evidence="5">
    <location>
        <begin position="617"/>
        <end position="630"/>
    </location>
</feature>
<feature type="transmembrane region" description="Helical" evidence="6">
    <location>
        <begin position="365"/>
        <end position="385"/>
    </location>
</feature>
<reference evidence="9" key="1">
    <citation type="journal article" date="2013" name="Genome Announc.">
        <title>Draft genome sequence of the ascomycete Phaeoacremonium aleophilum strain UCR-PA7, a causal agent of the esca disease complex in grapevines.</title>
        <authorList>
            <person name="Blanco-Ulate B."/>
            <person name="Rolshausen P."/>
            <person name="Cantu D."/>
        </authorList>
    </citation>
    <scope>NUCLEOTIDE SEQUENCE [LARGE SCALE GENOMIC DNA]</scope>
    <source>
        <strain evidence="9">UCR-PA7</strain>
    </source>
</reference>
<dbReference type="GO" id="GO:0016020">
    <property type="term" value="C:membrane"/>
    <property type="evidence" value="ECO:0007669"/>
    <property type="project" value="UniProtKB-SubCell"/>
</dbReference>
<keyword evidence="4 6" id="KW-0472">Membrane</keyword>
<evidence type="ECO:0000256" key="3">
    <source>
        <dbReference type="ARBA" id="ARBA00022989"/>
    </source>
</evidence>
<dbReference type="OrthoDB" id="433512at2759"/>